<name>A0A645HAW6_9ZZZZ</name>
<comment type="caution">
    <text evidence="1">The sequence shown here is derived from an EMBL/GenBank/DDBJ whole genome shotgun (WGS) entry which is preliminary data.</text>
</comment>
<reference evidence="1" key="1">
    <citation type="submission" date="2019-08" db="EMBL/GenBank/DDBJ databases">
        <authorList>
            <person name="Kucharzyk K."/>
            <person name="Murdoch R.W."/>
            <person name="Higgins S."/>
            <person name="Loffler F."/>
        </authorList>
    </citation>
    <scope>NUCLEOTIDE SEQUENCE</scope>
</reference>
<dbReference type="EMBL" id="VSSQ01090145">
    <property type="protein sequence ID" value="MPN36168.1"/>
    <property type="molecule type" value="Genomic_DNA"/>
</dbReference>
<sequence>MNVVADDSMAPQLLAKQCAVQDVQGENERFSVFGTLLQIGFDDNVIPGLAFCDTRDNSLREIILLADVKSLLFRQARLEIRFSRYIYKNRFGKDSLCYEFGHGLLVDNGVVIKDMQCNAASVSHAYRRRC</sequence>
<accession>A0A645HAW6</accession>
<proteinExistence type="predicted"/>
<dbReference type="AlphaFoldDB" id="A0A645HAW6"/>
<gene>
    <name evidence="1" type="ORF">SDC9_183675</name>
</gene>
<protein>
    <submittedName>
        <fullName evidence="1">Uncharacterized protein</fullName>
    </submittedName>
</protein>
<evidence type="ECO:0000313" key="1">
    <source>
        <dbReference type="EMBL" id="MPN36168.1"/>
    </source>
</evidence>
<organism evidence="1">
    <name type="scientific">bioreactor metagenome</name>
    <dbReference type="NCBI Taxonomy" id="1076179"/>
    <lineage>
        <taxon>unclassified sequences</taxon>
        <taxon>metagenomes</taxon>
        <taxon>ecological metagenomes</taxon>
    </lineage>
</organism>